<keyword evidence="6" id="KW-1185">Reference proteome</keyword>
<accession>A0AAD7ZCJ7</accession>
<keyword evidence="4" id="KW-0472">Membrane</keyword>
<feature type="transmembrane region" description="Helical" evidence="4">
    <location>
        <begin position="195"/>
        <end position="220"/>
    </location>
</feature>
<dbReference type="Proteomes" id="UP001233999">
    <property type="component" value="Unassembled WGS sequence"/>
</dbReference>
<dbReference type="Gene3D" id="3.40.50.2000">
    <property type="entry name" value="Glycogen Phosphorylase B"/>
    <property type="match status" value="2"/>
</dbReference>
<evidence type="ECO:0000313" key="5">
    <source>
        <dbReference type="EMBL" id="KAJ9577493.1"/>
    </source>
</evidence>
<dbReference type="CDD" id="cd03784">
    <property type="entry name" value="GT1_Gtf-like"/>
    <property type="match status" value="2"/>
</dbReference>
<feature type="transmembrane region" description="Helical" evidence="4">
    <location>
        <begin position="698"/>
        <end position="725"/>
    </location>
</feature>
<keyword evidence="4" id="KW-0812">Transmembrane</keyword>
<reference evidence="5" key="1">
    <citation type="journal article" date="2023" name="IScience">
        <title>Live-bearing cockroach genome reveals convergent evolutionary mechanisms linked to viviparity in insects and beyond.</title>
        <authorList>
            <person name="Fouks B."/>
            <person name="Harrison M.C."/>
            <person name="Mikhailova A.A."/>
            <person name="Marchal E."/>
            <person name="English S."/>
            <person name="Carruthers M."/>
            <person name="Jennings E.C."/>
            <person name="Chiamaka E.L."/>
            <person name="Frigard R.A."/>
            <person name="Pippel M."/>
            <person name="Attardo G.M."/>
            <person name="Benoit J.B."/>
            <person name="Bornberg-Bauer E."/>
            <person name="Tobe S.S."/>
        </authorList>
    </citation>
    <scope>NUCLEOTIDE SEQUENCE</scope>
    <source>
        <strain evidence="5">Stay&amp;Tobe</strain>
    </source>
</reference>
<evidence type="ECO:0000313" key="6">
    <source>
        <dbReference type="Proteomes" id="UP001233999"/>
    </source>
</evidence>
<dbReference type="Pfam" id="PF00201">
    <property type="entry name" value="UDPGT"/>
    <property type="match status" value="2"/>
</dbReference>
<comment type="caution">
    <text evidence="5">The sequence shown here is derived from an EMBL/GenBank/DDBJ whole genome shotgun (WGS) entry which is preliminary data.</text>
</comment>
<feature type="non-terminal residue" evidence="5">
    <location>
        <position position="751"/>
    </location>
</feature>
<dbReference type="PANTHER" id="PTHR48043">
    <property type="entry name" value="EG:EG0003.4 PROTEIN-RELATED"/>
    <property type="match status" value="1"/>
</dbReference>
<dbReference type="PANTHER" id="PTHR48043:SF145">
    <property type="entry name" value="FI06409P-RELATED"/>
    <property type="match status" value="1"/>
</dbReference>
<protein>
    <recommendedName>
        <fullName evidence="7">UDP-glycosyltransferases domain-containing protein</fullName>
    </recommendedName>
</protein>
<proteinExistence type="inferred from homology"/>
<feature type="transmembrane region" description="Helical" evidence="4">
    <location>
        <begin position="232"/>
        <end position="249"/>
    </location>
</feature>
<dbReference type="InterPro" id="IPR050271">
    <property type="entry name" value="UDP-glycosyltransferase"/>
</dbReference>
<evidence type="ECO:0000256" key="3">
    <source>
        <dbReference type="ARBA" id="ARBA00022679"/>
    </source>
</evidence>
<name>A0AAD7ZCJ7_DIPPU</name>
<dbReference type="SUPFAM" id="SSF53756">
    <property type="entry name" value="UDP-Glycosyltransferase/glycogen phosphorylase"/>
    <property type="match status" value="2"/>
</dbReference>
<evidence type="ECO:0000256" key="2">
    <source>
        <dbReference type="ARBA" id="ARBA00022676"/>
    </source>
</evidence>
<organism evidence="5 6">
    <name type="scientific">Diploptera punctata</name>
    <name type="common">Pacific beetle cockroach</name>
    <dbReference type="NCBI Taxonomy" id="6984"/>
    <lineage>
        <taxon>Eukaryota</taxon>
        <taxon>Metazoa</taxon>
        <taxon>Ecdysozoa</taxon>
        <taxon>Arthropoda</taxon>
        <taxon>Hexapoda</taxon>
        <taxon>Insecta</taxon>
        <taxon>Pterygota</taxon>
        <taxon>Neoptera</taxon>
        <taxon>Polyneoptera</taxon>
        <taxon>Dictyoptera</taxon>
        <taxon>Blattodea</taxon>
        <taxon>Blaberoidea</taxon>
        <taxon>Blaberidae</taxon>
        <taxon>Diplopterinae</taxon>
        <taxon>Diploptera</taxon>
    </lineage>
</organism>
<keyword evidence="4" id="KW-1133">Transmembrane helix</keyword>
<reference evidence="5" key="2">
    <citation type="submission" date="2023-05" db="EMBL/GenBank/DDBJ databases">
        <authorList>
            <person name="Fouks B."/>
        </authorList>
    </citation>
    <scope>NUCLEOTIDE SEQUENCE</scope>
    <source>
        <strain evidence="5">Stay&amp;Tobe</strain>
        <tissue evidence="5">Testes</tissue>
    </source>
</reference>
<evidence type="ECO:0000256" key="1">
    <source>
        <dbReference type="ARBA" id="ARBA00009995"/>
    </source>
</evidence>
<dbReference type="GO" id="GO:0008194">
    <property type="term" value="F:UDP-glycosyltransferase activity"/>
    <property type="evidence" value="ECO:0007669"/>
    <property type="project" value="InterPro"/>
</dbReference>
<gene>
    <name evidence="5" type="ORF">L9F63_005936</name>
</gene>
<dbReference type="EMBL" id="JASPKZ010009356">
    <property type="protein sequence ID" value="KAJ9577493.1"/>
    <property type="molecule type" value="Genomic_DNA"/>
</dbReference>
<dbReference type="InterPro" id="IPR035595">
    <property type="entry name" value="UDP_glycos_trans_CS"/>
</dbReference>
<evidence type="ECO:0008006" key="7">
    <source>
        <dbReference type="Google" id="ProtNLM"/>
    </source>
</evidence>
<sequence length="751" mass="84614">DLEKYINEAEHGVIYFSLGSMVRSETFPQDKLRALLDAFSQLPQRILWRCNCTHVKNIPHNVEVAAWMPQRSILEHPNVKAFITHGGLMGTQEAIYYGVPLVVIPLFGDQFLNAESYVSKGIAVRLDYNEITETSALSAIRTALSKKYKDAAMKISAAFRDRPQSALDTAVFWTEYVIRHKGASHLRSAAVDLPLYQYLLLDVIAVLTVVIAIISYLLYIILRVICNMNRRGIPVIAIVTILCLMVQTSDCARILALFQFNGKSHYVMFEALLKGLAARGHNVVVVNHFPQKTPVPNFTDISVQESLTLPVNAFTMDFVLNFGLYNLFHFFWQENVEFCEAVFQNPKIEKLLKSDEKFDLIITELFGTDCFVGFAHKFKAPLISMTSSAMLPWGNDRMGNVDNPSYIPNNYLPYNDKMSFHQRLLNSLLLIGSKWGFYYFSEIPTQKLAKKYFGEELPPLSDITKNTSLVFVNSHFSINIPRPLVPGVVEVGGIHIGTAKKLPQELKNFLDGAKDGVIYFSFGSLVKGETLPKDKLDAFISAFSELPQRIIWKTDTIPGLPEKFVTGTWLPQFDILSHPNVRVFITHGGLMGTQEAVYTGVPMLGIPLFSDQAMNIINYVDKGITIKLDFHEITKHTLLSALNAILNNSSYAINAKRISNLFRDRPLSALDTGIYWTEYVIRHGGAPHIRSAAVGMPWYQYLLLDVIGVLLISFLVVLIISFYLLKKMYSLICARKSAPSMNGKQHKQKSQ</sequence>
<keyword evidence="3" id="KW-0808">Transferase</keyword>
<dbReference type="AlphaFoldDB" id="A0AAD7ZCJ7"/>
<dbReference type="PROSITE" id="PS00375">
    <property type="entry name" value="UDPGT"/>
    <property type="match status" value="2"/>
</dbReference>
<keyword evidence="2" id="KW-0328">Glycosyltransferase</keyword>
<comment type="similarity">
    <text evidence="1">Belongs to the UDP-glycosyltransferase family.</text>
</comment>
<dbReference type="FunFam" id="3.40.50.2000:FF:000050">
    <property type="entry name" value="UDP-glucuronosyltransferase"/>
    <property type="match status" value="2"/>
</dbReference>
<evidence type="ECO:0000256" key="4">
    <source>
        <dbReference type="SAM" id="Phobius"/>
    </source>
</evidence>
<dbReference type="InterPro" id="IPR002213">
    <property type="entry name" value="UDP_glucos_trans"/>
</dbReference>